<evidence type="ECO:0000313" key="6">
    <source>
        <dbReference type="Proteomes" id="UP000823909"/>
    </source>
</evidence>
<dbReference type="EMBL" id="DWUU01000052">
    <property type="protein sequence ID" value="HJD43096.1"/>
    <property type="molecule type" value="Genomic_DNA"/>
</dbReference>
<dbReference type="Pfam" id="PF08220">
    <property type="entry name" value="HTH_DeoR"/>
    <property type="match status" value="1"/>
</dbReference>
<dbReference type="InterPro" id="IPR014036">
    <property type="entry name" value="DeoR-like_C"/>
</dbReference>
<accession>A0A9D2U6K5</accession>
<organism evidence="5 6">
    <name type="scientific">Candidatus Mediterraneibacter quadrami</name>
    <dbReference type="NCBI Taxonomy" id="2838684"/>
    <lineage>
        <taxon>Bacteria</taxon>
        <taxon>Bacillati</taxon>
        <taxon>Bacillota</taxon>
        <taxon>Clostridia</taxon>
        <taxon>Lachnospirales</taxon>
        <taxon>Lachnospiraceae</taxon>
        <taxon>Mediterraneibacter</taxon>
    </lineage>
</organism>
<dbReference type="Gene3D" id="3.40.50.1360">
    <property type="match status" value="1"/>
</dbReference>
<dbReference type="InterPro" id="IPR050313">
    <property type="entry name" value="Carb_Metab_HTH_regulators"/>
</dbReference>
<evidence type="ECO:0000256" key="2">
    <source>
        <dbReference type="ARBA" id="ARBA00023125"/>
    </source>
</evidence>
<dbReference type="PROSITE" id="PS51000">
    <property type="entry name" value="HTH_DEOR_2"/>
    <property type="match status" value="1"/>
</dbReference>
<feature type="domain" description="HTH deoR-type" evidence="4">
    <location>
        <begin position="3"/>
        <end position="58"/>
    </location>
</feature>
<dbReference type="GO" id="GO:0003700">
    <property type="term" value="F:DNA-binding transcription factor activity"/>
    <property type="evidence" value="ECO:0007669"/>
    <property type="project" value="InterPro"/>
</dbReference>
<gene>
    <name evidence="5" type="ORF">H9910_08845</name>
</gene>
<dbReference type="SMART" id="SM00420">
    <property type="entry name" value="HTH_DEOR"/>
    <property type="match status" value="1"/>
</dbReference>
<dbReference type="Pfam" id="PF00455">
    <property type="entry name" value="DeoRC"/>
    <property type="match status" value="1"/>
</dbReference>
<dbReference type="Gene3D" id="1.10.10.10">
    <property type="entry name" value="Winged helix-like DNA-binding domain superfamily/Winged helix DNA-binding domain"/>
    <property type="match status" value="1"/>
</dbReference>
<comment type="caution">
    <text evidence="5">The sequence shown here is derived from an EMBL/GenBank/DDBJ whole genome shotgun (WGS) entry which is preliminary data.</text>
</comment>
<evidence type="ECO:0000256" key="3">
    <source>
        <dbReference type="ARBA" id="ARBA00023163"/>
    </source>
</evidence>
<dbReference type="SUPFAM" id="SSF100950">
    <property type="entry name" value="NagB/RpiA/CoA transferase-like"/>
    <property type="match status" value="1"/>
</dbReference>
<dbReference type="InterPro" id="IPR018356">
    <property type="entry name" value="Tscrpt_reg_HTH_DeoR_CS"/>
</dbReference>
<dbReference type="InterPro" id="IPR037171">
    <property type="entry name" value="NagB/RpiA_transferase-like"/>
</dbReference>
<reference evidence="5" key="2">
    <citation type="submission" date="2021-04" db="EMBL/GenBank/DDBJ databases">
        <authorList>
            <person name="Gilroy R."/>
        </authorList>
    </citation>
    <scope>NUCLEOTIDE SEQUENCE</scope>
    <source>
        <strain evidence="5">ChiBcec15-3976</strain>
    </source>
</reference>
<dbReference type="Proteomes" id="UP000823909">
    <property type="component" value="Unassembled WGS sequence"/>
</dbReference>
<keyword evidence="3" id="KW-0804">Transcription</keyword>
<evidence type="ECO:0000313" key="5">
    <source>
        <dbReference type="EMBL" id="HJD43096.1"/>
    </source>
</evidence>
<dbReference type="AlphaFoldDB" id="A0A9D2U6K5"/>
<dbReference type="PROSITE" id="PS00894">
    <property type="entry name" value="HTH_DEOR_1"/>
    <property type="match status" value="1"/>
</dbReference>
<dbReference type="InterPro" id="IPR036390">
    <property type="entry name" value="WH_DNA-bd_sf"/>
</dbReference>
<name>A0A9D2U6K5_9FIRM</name>
<dbReference type="SMART" id="SM01134">
    <property type="entry name" value="DeoRC"/>
    <property type="match status" value="1"/>
</dbReference>
<sequence length="256" mass="28668">MLAIERRNQILERLQTDKRVVVSELSQLYDVSEETIRRDLEKLVNDGYAIKSYGGAVINENVNIELPFNVRKNRNILGKQHIAELVAGLIRDGESIMLDASTTAVYIAKNLQEKGRKNLTIITNSIEIIIELFDVQDWTVLSTGGVSREGSFALVGPQTDKMLANYHVDKAIISCKGFDITAGFTDSDDLHANNKRTMLKAAKQKILAIDSSKFDKIAFTEIGTLDDITTVITDEKPEDKWLQVFENSGVECLYPE</sequence>
<proteinExistence type="predicted"/>
<dbReference type="PANTHER" id="PTHR30363">
    <property type="entry name" value="HTH-TYPE TRANSCRIPTIONAL REGULATOR SRLR-RELATED"/>
    <property type="match status" value="1"/>
</dbReference>
<keyword evidence="2 5" id="KW-0238">DNA-binding</keyword>
<dbReference type="PANTHER" id="PTHR30363:SF44">
    <property type="entry name" value="AGA OPERON TRANSCRIPTIONAL REPRESSOR-RELATED"/>
    <property type="match status" value="1"/>
</dbReference>
<reference evidence="5" key="1">
    <citation type="journal article" date="2021" name="PeerJ">
        <title>Extensive microbial diversity within the chicken gut microbiome revealed by metagenomics and culture.</title>
        <authorList>
            <person name="Gilroy R."/>
            <person name="Ravi A."/>
            <person name="Getino M."/>
            <person name="Pursley I."/>
            <person name="Horton D.L."/>
            <person name="Alikhan N.F."/>
            <person name="Baker D."/>
            <person name="Gharbi K."/>
            <person name="Hall N."/>
            <person name="Watson M."/>
            <person name="Adriaenssens E.M."/>
            <person name="Foster-Nyarko E."/>
            <person name="Jarju S."/>
            <person name="Secka A."/>
            <person name="Antonio M."/>
            <person name="Oren A."/>
            <person name="Chaudhuri R.R."/>
            <person name="La Ragione R."/>
            <person name="Hildebrand F."/>
            <person name="Pallen M.J."/>
        </authorList>
    </citation>
    <scope>NUCLEOTIDE SEQUENCE</scope>
    <source>
        <strain evidence="5">ChiBcec15-3976</strain>
    </source>
</reference>
<dbReference type="PRINTS" id="PR00037">
    <property type="entry name" value="HTHLACR"/>
</dbReference>
<dbReference type="SUPFAM" id="SSF46785">
    <property type="entry name" value="Winged helix' DNA-binding domain"/>
    <property type="match status" value="1"/>
</dbReference>
<evidence type="ECO:0000256" key="1">
    <source>
        <dbReference type="ARBA" id="ARBA00023015"/>
    </source>
</evidence>
<protein>
    <submittedName>
        <fullName evidence="5">DeoR/GlpR family DNA-binding transcription regulator</fullName>
    </submittedName>
</protein>
<dbReference type="InterPro" id="IPR001034">
    <property type="entry name" value="DeoR_HTH"/>
</dbReference>
<keyword evidence="1" id="KW-0805">Transcription regulation</keyword>
<evidence type="ECO:0000259" key="4">
    <source>
        <dbReference type="PROSITE" id="PS51000"/>
    </source>
</evidence>
<dbReference type="GO" id="GO:0003677">
    <property type="term" value="F:DNA binding"/>
    <property type="evidence" value="ECO:0007669"/>
    <property type="project" value="UniProtKB-KW"/>
</dbReference>
<dbReference type="InterPro" id="IPR036388">
    <property type="entry name" value="WH-like_DNA-bd_sf"/>
</dbReference>